<dbReference type="AlphaFoldDB" id="R4YXB3"/>
<gene>
    <name evidence="3" type="ORF">BN381_130351</name>
</gene>
<protein>
    <submittedName>
        <fullName evidence="3">Putative carboxyl transferase domain protein</fullName>
    </submittedName>
</protein>
<dbReference type="InterPro" id="IPR045190">
    <property type="entry name" value="MCCB/AccD1-like"/>
</dbReference>
<proteinExistence type="predicted"/>
<organism evidence="3 4">
    <name type="scientific">Candidatus Neomicrothrix parvicella RN1</name>
    <dbReference type="NCBI Taxonomy" id="1229780"/>
    <lineage>
        <taxon>Bacteria</taxon>
        <taxon>Bacillati</taxon>
        <taxon>Actinomycetota</taxon>
        <taxon>Acidimicrobiia</taxon>
        <taxon>Acidimicrobiales</taxon>
        <taxon>Microthrixaceae</taxon>
        <taxon>Candidatus Neomicrothrix</taxon>
    </lineage>
</organism>
<feature type="region of interest" description="Disordered" evidence="1">
    <location>
        <begin position="135"/>
        <end position="194"/>
    </location>
</feature>
<dbReference type="Proteomes" id="UP000018291">
    <property type="component" value="Unassembled WGS sequence"/>
</dbReference>
<feature type="compositionally biased region" description="Polar residues" evidence="1">
    <location>
        <begin position="135"/>
        <end position="148"/>
    </location>
</feature>
<evidence type="ECO:0000313" key="3">
    <source>
        <dbReference type="EMBL" id="CCM62793.1"/>
    </source>
</evidence>
<sequence length="257" mass="27530">MEALWDEVAEQLASVPTISGQRYVDRHRKRSKILVRERIESLVDPTTSFIELSPLAGWGTDDAVGVGVAMGIGVVEGVQCAINGSDMTYKGGSVNPTTHAKLERLFEIVDEETLAGSTPRCTAAPATCPTWPSTNSMRCGSSGRSLPTSIGRRWSPAQPNPPTSRSTTQPMRAHPPGDRGGRLLPGHRGAPRWRHRPRSWAFRRSNTDHPAPFVDLGAEAVGVGPVSPLPSTVLEVQIEAGQQVSDGDLLVTLDAGD</sequence>
<dbReference type="RefSeq" id="WP_012224490.1">
    <property type="nucleotide sequence ID" value="NZ_HG422565.1"/>
</dbReference>
<dbReference type="Gene3D" id="3.90.226.10">
    <property type="entry name" value="2-enoyl-CoA Hydratase, Chain A, domain 1"/>
    <property type="match status" value="1"/>
</dbReference>
<dbReference type="InterPro" id="IPR034733">
    <property type="entry name" value="AcCoA_carboxyl_beta"/>
</dbReference>
<name>R4YXB3_9ACTN</name>
<keyword evidence="4" id="KW-1185">Reference proteome</keyword>
<dbReference type="SUPFAM" id="SSF52096">
    <property type="entry name" value="ClpP/crotonase"/>
    <property type="match status" value="1"/>
</dbReference>
<accession>R4YXB3</accession>
<comment type="caution">
    <text evidence="3">The sequence shown here is derived from an EMBL/GenBank/DDBJ whole genome shotgun (WGS) entry which is preliminary data.</text>
</comment>
<dbReference type="PANTHER" id="PTHR22855:SF46">
    <property type="entry name" value="METHYLCROTONOYL-COA CARBOXYLASE"/>
    <property type="match status" value="1"/>
</dbReference>
<dbReference type="GO" id="GO:0016740">
    <property type="term" value="F:transferase activity"/>
    <property type="evidence" value="ECO:0007669"/>
    <property type="project" value="UniProtKB-KW"/>
</dbReference>
<dbReference type="Pfam" id="PF01039">
    <property type="entry name" value="Carboxyl_trans"/>
    <property type="match status" value="1"/>
</dbReference>
<feature type="domain" description="Acetyl-coenzyme A carboxylase carboxyl transferase subunit beta" evidence="2">
    <location>
        <begin position="27"/>
        <end position="111"/>
    </location>
</feature>
<dbReference type="eggNOG" id="COG4799">
    <property type="taxonomic scope" value="Bacteria"/>
</dbReference>
<dbReference type="EMBL" id="CANL01000005">
    <property type="protein sequence ID" value="CCM62793.1"/>
    <property type="molecule type" value="Genomic_DNA"/>
</dbReference>
<evidence type="ECO:0000259" key="2">
    <source>
        <dbReference type="Pfam" id="PF01039"/>
    </source>
</evidence>
<reference evidence="3 4" key="1">
    <citation type="journal article" date="2013" name="ISME J.">
        <title>Metabolic model for the filamentous 'Candidatus Microthrix parvicella' based on genomic and metagenomic analyses.</title>
        <authorList>
            <person name="Jon McIlroy S."/>
            <person name="Kristiansen R."/>
            <person name="Albertsen M."/>
            <person name="Michael Karst S."/>
            <person name="Rossetti S."/>
            <person name="Lund Nielsen J."/>
            <person name="Tandoi V."/>
            <person name="James Seviour R."/>
            <person name="Nielsen P.H."/>
        </authorList>
    </citation>
    <scope>NUCLEOTIDE SEQUENCE [LARGE SCALE GENOMIC DNA]</scope>
    <source>
        <strain evidence="3 4">RN1</strain>
    </source>
</reference>
<dbReference type="PANTHER" id="PTHR22855">
    <property type="entry name" value="ACETYL, PROPIONYL, PYRUVATE, AND GLUTACONYL CARBOXYLASE-RELATED"/>
    <property type="match status" value="1"/>
</dbReference>
<keyword evidence="3" id="KW-0808">Transferase</keyword>
<dbReference type="HOGENOM" id="CLU_1080478_0_0_11"/>
<dbReference type="InterPro" id="IPR029045">
    <property type="entry name" value="ClpP/crotonase-like_dom_sf"/>
</dbReference>
<evidence type="ECO:0000313" key="4">
    <source>
        <dbReference type="Proteomes" id="UP000018291"/>
    </source>
</evidence>
<evidence type="ECO:0000256" key="1">
    <source>
        <dbReference type="SAM" id="MobiDB-lite"/>
    </source>
</evidence>
<dbReference type="STRING" id="1229780.BN381_130351"/>